<comment type="caution">
    <text evidence="2">The sequence shown here is derived from an EMBL/GenBank/DDBJ whole genome shotgun (WGS) entry which is preliminary data.</text>
</comment>
<dbReference type="AlphaFoldDB" id="A0A2S6NJZ3"/>
<organism evidence="2 3">
    <name type="scientific">Rhodopila globiformis</name>
    <name type="common">Rhodopseudomonas globiformis</name>
    <dbReference type="NCBI Taxonomy" id="1071"/>
    <lineage>
        <taxon>Bacteria</taxon>
        <taxon>Pseudomonadati</taxon>
        <taxon>Pseudomonadota</taxon>
        <taxon>Alphaproteobacteria</taxon>
        <taxon>Acetobacterales</taxon>
        <taxon>Acetobacteraceae</taxon>
        <taxon>Rhodopila</taxon>
    </lineage>
</organism>
<evidence type="ECO:0000313" key="3">
    <source>
        <dbReference type="Proteomes" id="UP000239724"/>
    </source>
</evidence>
<name>A0A2S6NJZ3_RHOGL</name>
<dbReference type="Proteomes" id="UP000239724">
    <property type="component" value="Unassembled WGS sequence"/>
</dbReference>
<keyword evidence="3" id="KW-1185">Reference proteome</keyword>
<dbReference type="EMBL" id="NHRY01000075">
    <property type="protein sequence ID" value="PPQ35266.1"/>
    <property type="molecule type" value="Genomic_DNA"/>
</dbReference>
<proteinExistence type="predicted"/>
<gene>
    <name evidence="2" type="ORF">CCS01_07910</name>
</gene>
<dbReference type="Pfam" id="PF13473">
    <property type="entry name" value="Cupredoxin_1"/>
    <property type="match status" value="1"/>
</dbReference>
<dbReference type="PROSITE" id="PS51257">
    <property type="entry name" value="PROKAR_LIPOPROTEIN"/>
    <property type="match status" value="1"/>
</dbReference>
<protein>
    <recommendedName>
        <fullName evidence="1">EfeO-type cupredoxin-like domain-containing protein</fullName>
    </recommendedName>
</protein>
<reference evidence="2 3" key="1">
    <citation type="journal article" date="2018" name="Arch. Microbiol.">
        <title>New insights into the metabolic potential of the phototrophic purple bacterium Rhodopila globiformis DSM 161(T) from its draft genome sequence and evidence for a vanadium-dependent nitrogenase.</title>
        <authorList>
            <person name="Imhoff J.F."/>
            <person name="Rahn T."/>
            <person name="Kunzel S."/>
            <person name="Neulinger S.C."/>
        </authorList>
    </citation>
    <scope>NUCLEOTIDE SEQUENCE [LARGE SCALE GENOMIC DNA]</scope>
    <source>
        <strain evidence="2 3">DSM 161</strain>
    </source>
</reference>
<accession>A0A2S6NJZ3</accession>
<dbReference type="OrthoDB" id="7161040at2"/>
<dbReference type="RefSeq" id="WP_104518311.1">
    <property type="nucleotide sequence ID" value="NZ_NHRY01000075.1"/>
</dbReference>
<feature type="domain" description="EfeO-type cupredoxin-like" evidence="1">
    <location>
        <begin position="24"/>
        <end position="127"/>
    </location>
</feature>
<dbReference type="InterPro" id="IPR028096">
    <property type="entry name" value="EfeO_Cupredoxin"/>
</dbReference>
<evidence type="ECO:0000313" key="2">
    <source>
        <dbReference type="EMBL" id="PPQ35266.1"/>
    </source>
</evidence>
<evidence type="ECO:0000259" key="1">
    <source>
        <dbReference type="Pfam" id="PF13473"/>
    </source>
</evidence>
<sequence>MGVCKPATPLLAAALSLGGCDLFKAETGHRSMTVTHHRLQPAEVTVPAEQPFVLTVGTIKEVDIAISAADAGINDLRIPATAADYGSPVVTHVHPSRTARIPLGPLKAGRYTVSCECDGQPSTAVIVAR</sequence>